<dbReference type="PANTHER" id="PTHR14042">
    <property type="entry name" value="DOPEY-RELATED"/>
    <property type="match status" value="1"/>
</dbReference>
<dbReference type="AlphaFoldDB" id="A0A814CSC9"/>
<proteinExistence type="predicted"/>
<feature type="region of interest" description="Disordered" evidence="1">
    <location>
        <begin position="326"/>
        <end position="359"/>
    </location>
</feature>
<feature type="compositionally biased region" description="Low complexity" evidence="1">
    <location>
        <begin position="145"/>
        <end position="159"/>
    </location>
</feature>
<organism evidence="2 3">
    <name type="scientific">Adineta steineri</name>
    <dbReference type="NCBI Taxonomy" id="433720"/>
    <lineage>
        <taxon>Eukaryota</taxon>
        <taxon>Metazoa</taxon>
        <taxon>Spiralia</taxon>
        <taxon>Gnathifera</taxon>
        <taxon>Rotifera</taxon>
        <taxon>Eurotatoria</taxon>
        <taxon>Bdelloidea</taxon>
        <taxon>Adinetida</taxon>
        <taxon>Adinetidae</taxon>
        <taxon>Adineta</taxon>
    </lineage>
</organism>
<dbReference type="InterPro" id="IPR040314">
    <property type="entry name" value="DOP1"/>
</dbReference>
<evidence type="ECO:0000313" key="3">
    <source>
        <dbReference type="Proteomes" id="UP000663860"/>
    </source>
</evidence>
<feature type="compositionally biased region" description="Low complexity" evidence="1">
    <location>
        <begin position="35"/>
        <end position="76"/>
    </location>
</feature>
<name>A0A814CSC9_9BILA</name>
<comment type="caution">
    <text evidence="2">The sequence shown here is derived from an EMBL/GenBank/DDBJ whole genome shotgun (WGS) entry which is preliminary data.</text>
</comment>
<dbReference type="GO" id="GO:0005829">
    <property type="term" value="C:cytosol"/>
    <property type="evidence" value="ECO:0007669"/>
    <property type="project" value="GOC"/>
</dbReference>
<feature type="compositionally biased region" description="Polar residues" evidence="1">
    <location>
        <begin position="328"/>
        <end position="352"/>
    </location>
</feature>
<dbReference type="GO" id="GO:0005768">
    <property type="term" value="C:endosome"/>
    <property type="evidence" value="ECO:0007669"/>
    <property type="project" value="TreeGrafter"/>
</dbReference>
<gene>
    <name evidence="2" type="ORF">IZO911_LOCUS14666</name>
</gene>
<dbReference type="GO" id="GO:0005802">
    <property type="term" value="C:trans-Golgi network"/>
    <property type="evidence" value="ECO:0007669"/>
    <property type="project" value="TreeGrafter"/>
</dbReference>
<dbReference type="EMBL" id="CAJNOE010000123">
    <property type="protein sequence ID" value="CAF0945126.1"/>
    <property type="molecule type" value="Genomic_DNA"/>
</dbReference>
<feature type="region of interest" description="Disordered" evidence="1">
    <location>
        <begin position="35"/>
        <end position="94"/>
    </location>
</feature>
<dbReference type="Proteomes" id="UP000663860">
    <property type="component" value="Unassembled WGS sequence"/>
</dbReference>
<evidence type="ECO:0000313" key="2">
    <source>
        <dbReference type="EMBL" id="CAF0945126.1"/>
    </source>
</evidence>
<reference evidence="2" key="1">
    <citation type="submission" date="2021-02" db="EMBL/GenBank/DDBJ databases">
        <authorList>
            <person name="Nowell W R."/>
        </authorList>
    </citation>
    <scope>NUCLEOTIDE SEQUENCE</scope>
</reference>
<feature type="region of interest" description="Disordered" evidence="1">
    <location>
        <begin position="138"/>
        <end position="159"/>
    </location>
</feature>
<feature type="compositionally biased region" description="Polar residues" evidence="1">
    <location>
        <begin position="77"/>
        <end position="88"/>
    </location>
</feature>
<sequence length="413" mass="46326">MVHFSQSILPDIPLATSLPTTFTFHPNNQMDEQQILEQQHQQQQSLPSSSQSQLNSSLSNQQQQQLQQQQHQSSSSNDDGNSNPNHQTHTNDYETRLRCPNCETWVVNLSDHLRKTHRIASPVDRKPLLRMARLEKRRMAESANHSSPSTTTTTLLKTSHPSLSSTLVVNGLSSSQHTNTNEIENLLFKHEHDPNTLPNQQFSVTIPENILLNQQLTNSIAHYTSSIKRERSLDEHLEHTTNEILSPHKKSRIECLAQSISPPATFLMIRILSFYIKQSSSLVERRDLKDLQDITMRVLDNCNTIVASSLEQTTWLRKNLQVRVAQPDIQSTKSGSTSNQTTPIGTNSSNGPETIPGDDPADFDGVTQAINTSDLTINGNYSFLALSVLAEHAATLLDIVYNRTDEKRSCLPS</sequence>
<evidence type="ECO:0000256" key="1">
    <source>
        <dbReference type="SAM" id="MobiDB-lite"/>
    </source>
</evidence>
<dbReference type="GO" id="GO:0006895">
    <property type="term" value="P:Golgi to endosome transport"/>
    <property type="evidence" value="ECO:0007669"/>
    <property type="project" value="InterPro"/>
</dbReference>
<protein>
    <submittedName>
        <fullName evidence="2">Uncharacterized protein</fullName>
    </submittedName>
</protein>
<accession>A0A814CSC9</accession>
<dbReference type="PANTHER" id="PTHR14042:SF24">
    <property type="entry name" value="PROTEIN DOPEY-1 HOMOLOG"/>
    <property type="match status" value="1"/>
</dbReference>